<reference evidence="1 2" key="1">
    <citation type="journal article" date="2014" name="Int. J. Syst. Evol. Microbiol.">
        <title>Complete genome sequence of Corynebacterium casei LMG S-19264T (=DSM 44701T), isolated from a smear-ripened cheese.</title>
        <authorList>
            <consortium name="US DOE Joint Genome Institute (JGI-PGF)"/>
            <person name="Walter F."/>
            <person name="Albersmeier A."/>
            <person name="Kalinowski J."/>
            <person name="Ruckert C."/>
        </authorList>
    </citation>
    <scope>NUCLEOTIDE SEQUENCE [LARGE SCALE GENOMIC DNA]</scope>
    <source>
        <strain evidence="1 2">KCTC 19473</strain>
    </source>
</reference>
<protein>
    <submittedName>
        <fullName evidence="1">Uncharacterized protein</fullName>
    </submittedName>
</protein>
<sequence>MVPSPTPPSPAGPDPVPTAVFDEMLRAARTLLAVRHPLDAEIAFSEMLGSWWGERLPGVDVERLLGEGLITRATASAHPAGLGILAAVSALGTSGTQRALAEQGVIALRDRGLTVPRWATQLGWVRPLSAHVNGDRFGDIDEVVLVFGRESGPGSASSEAEHALILVQDHNGGGVLRDAWITTKVETLLEKCRERARSDGFARFEDLDPAAARAVLERALRRTEQVVSGADRSEAPVPQAVGLTASDLTGGSLATHFALANSRVRHLPEPSREAPPPVPVWRRDRRAMLAARFLASDEAAELSDSYAASRCTDHIITHGCDIDSGRPLRVSPRKVESFLLHWLPGRVVLLPEEQEAMPHVLAAWVRWAGSRDGLPEVAVAATLDAVWDSTAAFARTYRDPARPLGLRQEAVRRLLPDGDFAALARRMFAFPLMASEIVAWAPDEFDLDTSQGRRALLRLDHFGEYDATTPHNGRHSSGRDHWYRPVTGHDPVRERELDRLERLAVRLWHGRPPNLWAAARRLLDRGLARTTVLRELDEVLGAATSESELRRRLDSL</sequence>
<organism evidence="1 2">
    <name type="scientific">Nocardiopsis kunsanensis</name>
    <dbReference type="NCBI Taxonomy" id="141693"/>
    <lineage>
        <taxon>Bacteria</taxon>
        <taxon>Bacillati</taxon>
        <taxon>Actinomycetota</taxon>
        <taxon>Actinomycetes</taxon>
        <taxon>Streptosporangiales</taxon>
        <taxon>Nocardiopsidaceae</taxon>
        <taxon>Nocardiopsis</taxon>
    </lineage>
</organism>
<dbReference type="AlphaFoldDB" id="A0A918XD15"/>
<evidence type="ECO:0000313" key="2">
    <source>
        <dbReference type="Proteomes" id="UP000654947"/>
    </source>
</evidence>
<proteinExistence type="predicted"/>
<name>A0A918XD15_9ACTN</name>
<gene>
    <name evidence="1" type="ORF">GCM10007147_25160</name>
</gene>
<accession>A0A918XD15</accession>
<keyword evidence="2" id="KW-1185">Reference proteome</keyword>
<comment type="caution">
    <text evidence="1">The sequence shown here is derived from an EMBL/GenBank/DDBJ whole genome shotgun (WGS) entry which is preliminary data.</text>
</comment>
<dbReference type="Proteomes" id="UP000654947">
    <property type="component" value="Unassembled WGS sequence"/>
</dbReference>
<evidence type="ECO:0000313" key="1">
    <source>
        <dbReference type="EMBL" id="GHD26774.1"/>
    </source>
</evidence>
<dbReference type="EMBL" id="BMXL01000011">
    <property type="protein sequence ID" value="GHD26774.1"/>
    <property type="molecule type" value="Genomic_DNA"/>
</dbReference>